<reference evidence="1 2" key="1">
    <citation type="journal article" date="2020" name="Nat. Food">
        <title>A phased Vanilla planifolia genome enables genetic improvement of flavour and production.</title>
        <authorList>
            <person name="Hasing T."/>
            <person name="Tang H."/>
            <person name="Brym M."/>
            <person name="Khazi F."/>
            <person name="Huang T."/>
            <person name="Chambers A.H."/>
        </authorList>
    </citation>
    <scope>NUCLEOTIDE SEQUENCE [LARGE SCALE GENOMIC DNA]</scope>
    <source>
        <tissue evidence="1">Leaf</tissue>
    </source>
</reference>
<dbReference type="SUPFAM" id="SSF48371">
    <property type="entry name" value="ARM repeat"/>
    <property type="match status" value="1"/>
</dbReference>
<name>A0A835QYT1_VANPL</name>
<dbReference type="InterPro" id="IPR011989">
    <property type="entry name" value="ARM-like"/>
</dbReference>
<dbReference type="EMBL" id="JADCNM010000005">
    <property type="protein sequence ID" value="KAG0482255.1"/>
    <property type="molecule type" value="Genomic_DNA"/>
</dbReference>
<dbReference type="Proteomes" id="UP000639772">
    <property type="component" value="Unassembled WGS sequence"/>
</dbReference>
<evidence type="ECO:0000313" key="2">
    <source>
        <dbReference type="Proteomes" id="UP000639772"/>
    </source>
</evidence>
<dbReference type="InterPro" id="IPR016024">
    <property type="entry name" value="ARM-type_fold"/>
</dbReference>
<comment type="caution">
    <text evidence="1">The sequence shown here is derived from an EMBL/GenBank/DDBJ whole genome shotgun (WGS) entry which is preliminary data.</text>
</comment>
<sequence>MVDYENTEVLKSQRRESEDMDTNTIAFANAAAAHSPFVRALLALQSTAANLFSGEIGHCSISRLKVLASPSSPPSLRSPCSSREISRLAASINSEVNSWIHDESLPQLISLLRFPPSFDEEKTIRLLLVFECIVSRGFDRGLQDAILRHGVLPAVESVLTSQDASDRVRDLCSEVVLSLVLFNKDVFVGEVMMGPAVGCLVSMGSAAALYSLAGLIAAIRSPLVDELLAKGDIPRILAFLTSPNPEIRVLALDCVVELGYFGRKEAVDAMLEAGVVKRLLELQHSDLGLGDEIREKERTEGLRQREKRAFKLEVLRRAREASVNEAEAATVTGEILWGSVSW</sequence>
<protein>
    <submittedName>
        <fullName evidence="1">Uncharacterized protein</fullName>
    </submittedName>
</protein>
<dbReference type="AlphaFoldDB" id="A0A835QYT1"/>
<dbReference type="Gene3D" id="1.25.10.10">
    <property type="entry name" value="Leucine-rich Repeat Variant"/>
    <property type="match status" value="1"/>
</dbReference>
<accession>A0A835QYT1</accession>
<dbReference type="OrthoDB" id="779821at2759"/>
<dbReference type="PANTHER" id="PTHR35834">
    <property type="entry name" value="ARMADILLO-TYPE FOLD PROTEIN-RELATED"/>
    <property type="match status" value="1"/>
</dbReference>
<gene>
    <name evidence="1" type="ORF">HPP92_010339</name>
</gene>
<organism evidence="1 2">
    <name type="scientific">Vanilla planifolia</name>
    <name type="common">Vanilla</name>
    <dbReference type="NCBI Taxonomy" id="51239"/>
    <lineage>
        <taxon>Eukaryota</taxon>
        <taxon>Viridiplantae</taxon>
        <taxon>Streptophyta</taxon>
        <taxon>Embryophyta</taxon>
        <taxon>Tracheophyta</taxon>
        <taxon>Spermatophyta</taxon>
        <taxon>Magnoliopsida</taxon>
        <taxon>Liliopsida</taxon>
        <taxon>Asparagales</taxon>
        <taxon>Orchidaceae</taxon>
        <taxon>Vanilloideae</taxon>
        <taxon>Vanilleae</taxon>
        <taxon>Vanilla</taxon>
    </lineage>
</organism>
<proteinExistence type="predicted"/>
<evidence type="ECO:0000313" key="1">
    <source>
        <dbReference type="EMBL" id="KAG0482255.1"/>
    </source>
</evidence>
<dbReference type="PANTHER" id="PTHR35834:SF2">
    <property type="entry name" value="ATAXIN-10 DOMAIN-CONTAINING PROTEIN"/>
    <property type="match status" value="1"/>
</dbReference>